<name>A0A484I865_9ARCH</name>
<feature type="transmembrane region" description="Helical" evidence="1">
    <location>
        <begin position="17"/>
        <end position="37"/>
    </location>
</feature>
<gene>
    <name evidence="2" type="ORF">NFRAN_1629</name>
</gene>
<keyword evidence="3" id="KW-1185">Reference proteome</keyword>
<evidence type="ECO:0000313" key="3">
    <source>
        <dbReference type="Proteomes" id="UP000294299"/>
    </source>
</evidence>
<sequence length="54" mass="6360">MTVFDILLVNVIILHDVSYVNGIMFVGFGDFLLFCLYPNKYDIIIDIHQFQLYD</sequence>
<protein>
    <submittedName>
        <fullName evidence="2">Uncharacterized protein</fullName>
    </submittedName>
</protein>
<proteinExistence type="predicted"/>
<evidence type="ECO:0000256" key="1">
    <source>
        <dbReference type="SAM" id="Phobius"/>
    </source>
</evidence>
<dbReference type="AlphaFoldDB" id="A0A484I865"/>
<reference evidence="2 3" key="1">
    <citation type="submission" date="2019-02" db="EMBL/GenBank/DDBJ databases">
        <authorList>
            <person name="Lehtovirta-Morley E L."/>
        </authorList>
    </citation>
    <scope>NUCLEOTIDE SEQUENCE [LARGE SCALE GENOMIC DNA]</scope>
    <source>
        <strain evidence="2">NFRAN1</strain>
    </source>
</reference>
<organism evidence="2 3">
    <name type="scientific">Candidatus Nitrosocosmicus franklandianus</name>
    <dbReference type="NCBI Taxonomy" id="1798806"/>
    <lineage>
        <taxon>Archaea</taxon>
        <taxon>Nitrososphaerota</taxon>
        <taxon>Nitrososphaeria</taxon>
        <taxon>Nitrososphaerales</taxon>
        <taxon>Nitrososphaeraceae</taxon>
        <taxon>Candidatus Nitrosocosmicus</taxon>
    </lineage>
</organism>
<dbReference type="KEGG" id="nfn:NFRAN_1629"/>
<evidence type="ECO:0000313" key="2">
    <source>
        <dbReference type="EMBL" id="VFJ13951.1"/>
    </source>
</evidence>
<dbReference type="EMBL" id="LR216287">
    <property type="protein sequence ID" value="VFJ13951.1"/>
    <property type="molecule type" value="Genomic_DNA"/>
</dbReference>
<keyword evidence="1" id="KW-0812">Transmembrane</keyword>
<dbReference type="Proteomes" id="UP000294299">
    <property type="component" value="Chromosome NFRAN"/>
</dbReference>
<keyword evidence="1" id="KW-1133">Transmembrane helix</keyword>
<accession>A0A484I865</accession>
<keyword evidence="1" id="KW-0472">Membrane</keyword>